<evidence type="ECO:0000313" key="9">
    <source>
        <dbReference type="Proteomes" id="UP000256977"/>
    </source>
</evidence>
<dbReference type="CDD" id="cd00430">
    <property type="entry name" value="PLPDE_III_AR"/>
    <property type="match status" value="1"/>
</dbReference>
<dbReference type="Pfam" id="PF01168">
    <property type="entry name" value="Ala_racemase_N"/>
    <property type="match status" value="1"/>
</dbReference>
<organism evidence="8 9">
    <name type="scientific">Cohnella phaseoli</name>
    <dbReference type="NCBI Taxonomy" id="456490"/>
    <lineage>
        <taxon>Bacteria</taxon>
        <taxon>Bacillati</taxon>
        <taxon>Bacillota</taxon>
        <taxon>Bacilli</taxon>
        <taxon>Bacillales</taxon>
        <taxon>Paenibacillaceae</taxon>
        <taxon>Cohnella</taxon>
    </lineage>
</organism>
<evidence type="ECO:0000313" key="8">
    <source>
        <dbReference type="EMBL" id="RED65434.1"/>
    </source>
</evidence>
<dbReference type="EC" id="5.1.1.1" evidence="4"/>
<comment type="caution">
    <text evidence="8">The sequence shown here is derived from an EMBL/GenBank/DDBJ whole genome shotgun (WGS) entry which is preliminary data.</text>
</comment>
<name>A0A3D9IUM1_9BACL</name>
<proteinExistence type="inferred from homology"/>
<dbReference type="InterPro" id="IPR009006">
    <property type="entry name" value="Ala_racemase/Decarboxylase_C"/>
</dbReference>
<dbReference type="InterPro" id="IPR029066">
    <property type="entry name" value="PLP-binding_barrel"/>
</dbReference>
<evidence type="ECO:0000256" key="2">
    <source>
        <dbReference type="ARBA" id="ARBA00022898"/>
    </source>
</evidence>
<evidence type="ECO:0000256" key="4">
    <source>
        <dbReference type="HAMAP-Rule" id="MF_01201"/>
    </source>
</evidence>
<dbReference type="SMART" id="SM01005">
    <property type="entry name" value="Ala_racemase_C"/>
    <property type="match status" value="1"/>
</dbReference>
<feature type="modified residue" description="N6-(pyridoxal phosphate)lysine" evidence="4 5">
    <location>
        <position position="44"/>
    </location>
</feature>
<dbReference type="AlphaFoldDB" id="A0A3D9IUM1"/>
<dbReference type="HAMAP" id="MF_01201">
    <property type="entry name" value="Ala_racemase"/>
    <property type="match status" value="1"/>
</dbReference>
<accession>A0A3D9IUM1</accession>
<feature type="binding site" evidence="4 6">
    <location>
        <position position="322"/>
    </location>
    <ligand>
        <name>substrate</name>
    </ligand>
</feature>
<evidence type="ECO:0000256" key="5">
    <source>
        <dbReference type="PIRSR" id="PIRSR600821-50"/>
    </source>
</evidence>
<feature type="domain" description="Alanine racemase C-terminal" evidence="7">
    <location>
        <begin position="253"/>
        <end position="381"/>
    </location>
</feature>
<dbReference type="InterPro" id="IPR011079">
    <property type="entry name" value="Ala_racemase_C"/>
</dbReference>
<dbReference type="SUPFAM" id="SSF50621">
    <property type="entry name" value="Alanine racemase C-terminal domain-like"/>
    <property type="match status" value="1"/>
</dbReference>
<dbReference type="UniPathway" id="UPA00042">
    <property type="reaction ID" value="UER00497"/>
</dbReference>
<dbReference type="InterPro" id="IPR000821">
    <property type="entry name" value="Ala_racemase"/>
</dbReference>
<feature type="binding site" evidence="4 6">
    <location>
        <position position="142"/>
    </location>
    <ligand>
        <name>substrate</name>
    </ligand>
</feature>
<dbReference type="GO" id="GO:0005829">
    <property type="term" value="C:cytosol"/>
    <property type="evidence" value="ECO:0007669"/>
    <property type="project" value="TreeGrafter"/>
</dbReference>
<comment type="function">
    <text evidence="4">Catalyzes the interconversion of L-alanine and D-alanine. May also act on other amino acids.</text>
</comment>
<dbReference type="InterPro" id="IPR020622">
    <property type="entry name" value="Ala_racemase_pyridoxalP-BS"/>
</dbReference>
<gene>
    <name evidence="8" type="ORF">DFP98_11973</name>
</gene>
<keyword evidence="2 4" id="KW-0663">Pyridoxal phosphate</keyword>
<evidence type="ECO:0000256" key="3">
    <source>
        <dbReference type="ARBA" id="ARBA00023235"/>
    </source>
</evidence>
<dbReference type="GO" id="GO:0008784">
    <property type="term" value="F:alanine racemase activity"/>
    <property type="evidence" value="ECO:0007669"/>
    <property type="project" value="UniProtKB-UniRule"/>
</dbReference>
<comment type="similarity">
    <text evidence="4">Belongs to the alanine racemase family.</text>
</comment>
<dbReference type="PANTHER" id="PTHR30511">
    <property type="entry name" value="ALANINE RACEMASE"/>
    <property type="match status" value="1"/>
</dbReference>
<feature type="active site" description="Proton acceptor; specific for D-alanine" evidence="4">
    <location>
        <position position="44"/>
    </location>
</feature>
<dbReference type="Gene3D" id="3.20.20.10">
    <property type="entry name" value="Alanine racemase"/>
    <property type="match status" value="1"/>
</dbReference>
<reference evidence="8 9" key="1">
    <citation type="submission" date="2018-07" db="EMBL/GenBank/DDBJ databases">
        <title>Genomic Encyclopedia of Type Strains, Phase III (KMG-III): the genomes of soil and plant-associated and newly described type strains.</title>
        <authorList>
            <person name="Whitman W."/>
        </authorList>
    </citation>
    <scope>NUCLEOTIDE SEQUENCE [LARGE SCALE GENOMIC DNA]</scope>
    <source>
        <strain evidence="8 9">CECT 7287</strain>
    </source>
</reference>
<dbReference type="FunFam" id="3.20.20.10:FF:000002">
    <property type="entry name" value="Alanine racemase"/>
    <property type="match status" value="1"/>
</dbReference>
<keyword evidence="9" id="KW-1185">Reference proteome</keyword>
<dbReference type="Pfam" id="PF00842">
    <property type="entry name" value="Ala_racemase_C"/>
    <property type="match status" value="1"/>
</dbReference>
<dbReference type="InterPro" id="IPR001608">
    <property type="entry name" value="Ala_racemase_N"/>
</dbReference>
<protein>
    <recommendedName>
        <fullName evidence="4">Alanine racemase</fullName>
        <ecNumber evidence="4">5.1.1.1</ecNumber>
    </recommendedName>
</protein>
<feature type="active site" description="Proton acceptor; specific for L-alanine" evidence="4">
    <location>
        <position position="274"/>
    </location>
</feature>
<comment type="catalytic activity">
    <reaction evidence="4">
        <text>L-alanine = D-alanine</text>
        <dbReference type="Rhea" id="RHEA:20249"/>
        <dbReference type="ChEBI" id="CHEBI:57416"/>
        <dbReference type="ChEBI" id="CHEBI:57972"/>
        <dbReference type="EC" id="5.1.1.1"/>
    </reaction>
</comment>
<keyword evidence="3 4" id="KW-0413">Isomerase</keyword>
<dbReference type="EMBL" id="QRDZ01000019">
    <property type="protein sequence ID" value="RED65434.1"/>
    <property type="molecule type" value="Genomic_DNA"/>
</dbReference>
<dbReference type="GO" id="GO:0009252">
    <property type="term" value="P:peptidoglycan biosynthetic process"/>
    <property type="evidence" value="ECO:0007669"/>
    <property type="project" value="TreeGrafter"/>
</dbReference>
<dbReference type="PANTHER" id="PTHR30511:SF0">
    <property type="entry name" value="ALANINE RACEMASE, CATABOLIC-RELATED"/>
    <property type="match status" value="1"/>
</dbReference>
<dbReference type="NCBIfam" id="TIGR00492">
    <property type="entry name" value="alr"/>
    <property type="match status" value="1"/>
</dbReference>
<dbReference type="Gene3D" id="2.40.37.10">
    <property type="entry name" value="Lyase, Ornithine Decarboxylase, Chain A, domain 1"/>
    <property type="match status" value="1"/>
</dbReference>
<evidence type="ECO:0000259" key="7">
    <source>
        <dbReference type="SMART" id="SM01005"/>
    </source>
</evidence>
<comment type="pathway">
    <text evidence="4">Amino-acid biosynthesis; D-alanine biosynthesis; D-alanine from L-alanine: step 1/1.</text>
</comment>
<evidence type="ECO:0000256" key="6">
    <source>
        <dbReference type="PIRSR" id="PIRSR600821-52"/>
    </source>
</evidence>
<dbReference type="SUPFAM" id="SSF51419">
    <property type="entry name" value="PLP-binding barrel"/>
    <property type="match status" value="1"/>
</dbReference>
<dbReference type="PROSITE" id="PS00395">
    <property type="entry name" value="ALANINE_RACEMASE"/>
    <property type="match status" value="1"/>
</dbReference>
<dbReference type="RefSeq" id="WP_246016645.1">
    <property type="nucleotide sequence ID" value="NZ_QRDZ01000019.1"/>
</dbReference>
<dbReference type="GO" id="GO:0030632">
    <property type="term" value="P:D-alanine biosynthetic process"/>
    <property type="evidence" value="ECO:0007669"/>
    <property type="project" value="UniProtKB-UniRule"/>
</dbReference>
<dbReference type="GO" id="GO:0030170">
    <property type="term" value="F:pyridoxal phosphate binding"/>
    <property type="evidence" value="ECO:0007669"/>
    <property type="project" value="UniProtKB-UniRule"/>
</dbReference>
<evidence type="ECO:0000256" key="1">
    <source>
        <dbReference type="ARBA" id="ARBA00001933"/>
    </source>
</evidence>
<dbReference type="Proteomes" id="UP000256977">
    <property type="component" value="Unassembled WGS sequence"/>
</dbReference>
<comment type="cofactor">
    <cofactor evidence="1 4 5">
        <name>pyridoxal 5'-phosphate</name>
        <dbReference type="ChEBI" id="CHEBI:597326"/>
    </cofactor>
</comment>
<sequence>MQLTQSLTRYRETWIEISLDAIKHNVRQFKQFIDPATRLMAVVKADGYGHGAVVAANAALEAGADYLAVALLEEALELRATGIRAPILVLGAIPLSAIRAAIEADISITAISSDMVREAAAQSTALKKSAVLHLKVDTGMSRLGVSSKEEVLAIANLARSYAQLRIEGIFTHLAYADGEDPTYSRLQFSRFQETLDYLEEAGHCIEIKHCCNSAGTMNFPEMHLDMVRIGIALYGLYPAETLKISHPIRLKQAFRMLTRISALKRIPGNQPVGYGCTSVSNTERTIAVLPAGYADGISRLLSNRGGVRVRGQAAPIVGRVCMDQTMIDVTGIAECRLGDEVVLIGTEDSGPAALDNIAELMGTINYEVICLIGGRTPRVFV</sequence>
<dbReference type="PRINTS" id="PR00992">
    <property type="entry name" value="ALARACEMASE"/>
</dbReference>